<accession>A0ABN9VQ96</accession>
<organism evidence="1 2">
    <name type="scientific">Prorocentrum cordatum</name>
    <dbReference type="NCBI Taxonomy" id="2364126"/>
    <lineage>
        <taxon>Eukaryota</taxon>
        <taxon>Sar</taxon>
        <taxon>Alveolata</taxon>
        <taxon>Dinophyceae</taxon>
        <taxon>Prorocentrales</taxon>
        <taxon>Prorocentraceae</taxon>
        <taxon>Prorocentrum</taxon>
    </lineage>
</organism>
<name>A0ABN9VQ96_9DINO</name>
<dbReference type="Proteomes" id="UP001189429">
    <property type="component" value="Unassembled WGS sequence"/>
</dbReference>
<dbReference type="EMBL" id="CAUYUJ010017387">
    <property type="protein sequence ID" value="CAK0874326.1"/>
    <property type="molecule type" value="Genomic_DNA"/>
</dbReference>
<proteinExistence type="predicted"/>
<evidence type="ECO:0000313" key="2">
    <source>
        <dbReference type="Proteomes" id="UP001189429"/>
    </source>
</evidence>
<gene>
    <name evidence="1" type="ORF">PCOR1329_LOCUS59280</name>
</gene>
<reference evidence="1" key="1">
    <citation type="submission" date="2023-10" db="EMBL/GenBank/DDBJ databases">
        <authorList>
            <person name="Chen Y."/>
            <person name="Shah S."/>
            <person name="Dougan E. K."/>
            <person name="Thang M."/>
            <person name="Chan C."/>
        </authorList>
    </citation>
    <scope>NUCLEOTIDE SEQUENCE [LARGE SCALE GENOMIC DNA]</scope>
</reference>
<protein>
    <submittedName>
        <fullName evidence="1">Uncharacterized protein</fullName>
    </submittedName>
</protein>
<comment type="caution">
    <text evidence="1">The sequence shown here is derived from an EMBL/GenBank/DDBJ whole genome shotgun (WGS) entry which is preliminary data.</text>
</comment>
<evidence type="ECO:0000313" key="1">
    <source>
        <dbReference type="EMBL" id="CAK0874326.1"/>
    </source>
</evidence>
<keyword evidence="2" id="KW-1185">Reference proteome</keyword>
<sequence length="122" mass="12617">MEVDGYPSDLQAFPAAASYRPPHGGYAQPRIWKDWCQELAGLAALGGTAGDLSMAANPVAYEAAIKRRSAEELLVPGKRPCFGIGLLGSLLVSGAAGQPAQVFGATLLGKRTWSAAFPGGTE</sequence>